<accession>A0A6I6DDX7</accession>
<dbReference type="PROSITE" id="PS51910">
    <property type="entry name" value="GH18_2"/>
    <property type="match status" value="1"/>
</dbReference>
<protein>
    <recommendedName>
        <fullName evidence="2">GH18 domain-containing protein</fullName>
    </recommendedName>
</protein>
<keyword evidence="1" id="KW-0732">Signal</keyword>
<dbReference type="EMBL" id="CP046457">
    <property type="protein sequence ID" value="QGT99387.1"/>
    <property type="molecule type" value="Genomic_DNA"/>
</dbReference>
<feature type="chain" id="PRO_5026194184" description="GH18 domain-containing protein" evidence="1">
    <location>
        <begin position="25"/>
        <end position="417"/>
    </location>
</feature>
<dbReference type="SUPFAM" id="SSF55383">
    <property type="entry name" value="Copper amine oxidase, domain N"/>
    <property type="match status" value="1"/>
</dbReference>
<dbReference type="Pfam" id="PF07833">
    <property type="entry name" value="Cu_amine_oxidN1"/>
    <property type="match status" value="1"/>
</dbReference>
<name>A0A6I6DDX7_9FIRM</name>
<dbReference type="OrthoDB" id="9769314at2"/>
<organism evidence="3 4">
    <name type="scientific">Candidatus Syntrophocurvum alkaliphilum</name>
    <dbReference type="NCBI Taxonomy" id="2293317"/>
    <lineage>
        <taxon>Bacteria</taxon>
        <taxon>Bacillati</taxon>
        <taxon>Bacillota</taxon>
        <taxon>Clostridia</taxon>
        <taxon>Eubacteriales</taxon>
        <taxon>Syntrophomonadaceae</taxon>
        <taxon>Candidatus Syntrophocurvum</taxon>
    </lineage>
</organism>
<dbReference type="PANTHER" id="PTHR46066:SF2">
    <property type="entry name" value="CHITINASE DOMAIN-CONTAINING PROTEIN 1"/>
    <property type="match status" value="1"/>
</dbReference>
<reference evidence="4" key="1">
    <citation type="journal article" date="2019" name="Microbiology">
        <title>Complete Genome Sequence of an Uncultured Bacterium of the Candidate Phylum Bipolaricaulota.</title>
        <authorList>
            <person name="Kadnikov V.V."/>
            <person name="Mardanov A.V."/>
            <person name="Beletsky A.V."/>
            <person name="Frank Y.A."/>
            <person name="Karnachuk O.V."/>
            <person name="Ravin N.V."/>
        </authorList>
    </citation>
    <scope>NUCLEOTIDE SEQUENCE [LARGE SCALE GENOMIC DNA]</scope>
</reference>
<proteinExistence type="predicted"/>
<feature type="signal peptide" evidence="1">
    <location>
        <begin position="1"/>
        <end position="24"/>
    </location>
</feature>
<dbReference type="Proteomes" id="UP000426444">
    <property type="component" value="Chromosome"/>
</dbReference>
<dbReference type="Gene3D" id="3.20.20.80">
    <property type="entry name" value="Glycosidases"/>
    <property type="match status" value="1"/>
</dbReference>
<sequence>MKKIFLVLITILTLIMFFPNYTMANDDEIRVTIDGLQVDFDVNPQIANDRTMVPFRAIAESLNIDVDWHSESRTVSAWNDNTLIRLQIDNDIAYINDKPYNLDSAPVIIDDRTLIPARFFAESFGCEVNWKNSERKVVIKSFPTDMNVTGFYALGDSQTSSWTDLFGTPYPQTEKGNTDVIDSLALGWYGLTDEGMLTTNSKTGWQKPSGYEIVLTKAEEYNITTEMVIHATNKNRQLNNILQNEDKVNNLISSIIDEVYMYDGVNLDLEGLGLSDKNEELKKTQEDFNNFVRLLYKELTELDKKLTLTLHPLNSYYKGYDYSELGKYADKIIIMAYDYGPKPEPIHLVIEAIELALEKVDKEKIILGISIPSESYESLLPKIGIAKRYDLYGIAIWRLGLVAEEKWDLLKTNIITN</sequence>
<evidence type="ECO:0000256" key="1">
    <source>
        <dbReference type="SAM" id="SignalP"/>
    </source>
</evidence>
<dbReference type="Pfam" id="PF00704">
    <property type="entry name" value="Glyco_hydro_18"/>
    <property type="match status" value="1"/>
</dbReference>
<feature type="domain" description="GH18" evidence="2">
    <location>
        <begin position="121"/>
        <end position="417"/>
    </location>
</feature>
<dbReference type="GO" id="GO:0005975">
    <property type="term" value="P:carbohydrate metabolic process"/>
    <property type="evidence" value="ECO:0007669"/>
    <property type="project" value="InterPro"/>
</dbReference>
<dbReference type="InterPro" id="IPR017853">
    <property type="entry name" value="GH"/>
</dbReference>
<evidence type="ECO:0000259" key="2">
    <source>
        <dbReference type="PROSITE" id="PS51910"/>
    </source>
</evidence>
<dbReference type="SUPFAM" id="SSF51445">
    <property type="entry name" value="(Trans)glycosidases"/>
    <property type="match status" value="1"/>
</dbReference>
<dbReference type="InterPro" id="IPR012854">
    <property type="entry name" value="Cu_amine_oxidase-like_N"/>
</dbReference>
<dbReference type="KEGG" id="salq:SYNTR_0794"/>
<evidence type="ECO:0000313" key="4">
    <source>
        <dbReference type="Proteomes" id="UP000426444"/>
    </source>
</evidence>
<evidence type="ECO:0000313" key="3">
    <source>
        <dbReference type="EMBL" id="QGT99387.1"/>
    </source>
</evidence>
<gene>
    <name evidence="3" type="ORF">SYNTR_0794</name>
</gene>
<dbReference type="InterPro" id="IPR001223">
    <property type="entry name" value="Glyco_hydro18_cat"/>
</dbReference>
<dbReference type="RefSeq" id="WP_156203292.1">
    <property type="nucleotide sequence ID" value="NZ_CP046457.1"/>
</dbReference>
<dbReference type="Gene3D" id="3.30.457.10">
    <property type="entry name" value="Copper amine oxidase-like, N-terminal domain"/>
    <property type="match status" value="1"/>
</dbReference>
<dbReference type="AlphaFoldDB" id="A0A6I6DDX7"/>
<dbReference type="InterPro" id="IPR036582">
    <property type="entry name" value="Mao_N_sf"/>
</dbReference>
<keyword evidence="4" id="KW-1185">Reference proteome</keyword>
<dbReference type="PANTHER" id="PTHR46066">
    <property type="entry name" value="CHITINASE DOMAIN-CONTAINING PROTEIN 1 FAMILY MEMBER"/>
    <property type="match status" value="1"/>
</dbReference>